<dbReference type="GO" id="GO:0043565">
    <property type="term" value="F:sequence-specific DNA binding"/>
    <property type="evidence" value="ECO:0007669"/>
    <property type="project" value="InterPro"/>
</dbReference>
<dbReference type="PANTHER" id="PTHR11019">
    <property type="entry name" value="HTH-TYPE TRANSCRIPTIONAL REGULATOR NIMR"/>
    <property type="match status" value="1"/>
</dbReference>
<dbReference type="GO" id="GO:0003700">
    <property type="term" value="F:DNA-binding transcription factor activity"/>
    <property type="evidence" value="ECO:0007669"/>
    <property type="project" value="InterPro"/>
</dbReference>
<reference evidence="5 6" key="1">
    <citation type="submission" date="2018-06" db="EMBL/GenBank/DDBJ databases">
        <title>Genomic Encyclopedia of Type Strains, Phase III (KMG-III): the genomes of soil and plant-associated and newly described type strains.</title>
        <authorList>
            <person name="Whitman W."/>
        </authorList>
    </citation>
    <scope>NUCLEOTIDE SEQUENCE [LARGE SCALE GENOMIC DNA]</scope>
    <source>
        <strain evidence="5 6">CECT 7646</strain>
    </source>
</reference>
<sequence length="249" mass="26624">MALGPRDGVFLMRDVPHFLSPYEDAAIACGPLPMQPLGASLDVGATGLACGFFAFDGPMCELVADAFPAALVLRADEAPMASAGALFDLMRDEALRAGSVPSSVMDRLTGLLFFYGLREVARGDAQVCGLWSLLRRPGFAPLVADLLQSPGRPWSVDDMAQRVHLSRAAFFRQFASACGQPPLQFLLLLRMQIAARRLAQGEPIARAAEAVGYASYAAFSRAFKRMMGAQPGAWQRRHARAAVPAAAAI</sequence>
<dbReference type="SUPFAM" id="SSF46689">
    <property type="entry name" value="Homeodomain-like"/>
    <property type="match status" value="2"/>
</dbReference>
<proteinExistence type="predicted"/>
<evidence type="ECO:0000259" key="4">
    <source>
        <dbReference type="PROSITE" id="PS01124"/>
    </source>
</evidence>
<keyword evidence="2" id="KW-0238">DNA-binding</keyword>
<keyword evidence="3" id="KW-0804">Transcription</keyword>
<dbReference type="Pfam" id="PF12852">
    <property type="entry name" value="Cupin_6"/>
    <property type="match status" value="1"/>
</dbReference>
<dbReference type="Gene3D" id="1.10.10.60">
    <property type="entry name" value="Homeodomain-like"/>
    <property type="match status" value="2"/>
</dbReference>
<keyword evidence="1" id="KW-0805">Transcription regulation</keyword>
<dbReference type="InterPro" id="IPR009057">
    <property type="entry name" value="Homeodomain-like_sf"/>
</dbReference>
<feature type="domain" description="HTH araC/xylS-type" evidence="4">
    <location>
        <begin position="140"/>
        <end position="237"/>
    </location>
</feature>
<dbReference type="Pfam" id="PF12833">
    <property type="entry name" value="HTH_18"/>
    <property type="match status" value="1"/>
</dbReference>
<dbReference type="PROSITE" id="PS01124">
    <property type="entry name" value="HTH_ARAC_FAMILY_2"/>
    <property type="match status" value="1"/>
</dbReference>
<evidence type="ECO:0000313" key="5">
    <source>
        <dbReference type="EMBL" id="PYE76135.1"/>
    </source>
</evidence>
<dbReference type="SMART" id="SM00342">
    <property type="entry name" value="HTH_ARAC"/>
    <property type="match status" value="1"/>
</dbReference>
<dbReference type="InterPro" id="IPR018060">
    <property type="entry name" value="HTH_AraC"/>
</dbReference>
<accession>A0A318SFF3</accession>
<dbReference type="InterPro" id="IPR032783">
    <property type="entry name" value="AraC_lig"/>
</dbReference>
<evidence type="ECO:0000256" key="1">
    <source>
        <dbReference type="ARBA" id="ARBA00023015"/>
    </source>
</evidence>
<organism evidence="5 6">
    <name type="scientific">Xylophilus ampelinus</name>
    <dbReference type="NCBI Taxonomy" id="54067"/>
    <lineage>
        <taxon>Bacteria</taxon>
        <taxon>Pseudomonadati</taxon>
        <taxon>Pseudomonadota</taxon>
        <taxon>Betaproteobacteria</taxon>
        <taxon>Burkholderiales</taxon>
        <taxon>Xylophilus</taxon>
    </lineage>
</organism>
<evidence type="ECO:0000256" key="2">
    <source>
        <dbReference type="ARBA" id="ARBA00023125"/>
    </source>
</evidence>
<dbReference type="Proteomes" id="UP000247540">
    <property type="component" value="Unassembled WGS sequence"/>
</dbReference>
<dbReference type="EMBL" id="QJTC01000015">
    <property type="protein sequence ID" value="PYE76135.1"/>
    <property type="molecule type" value="Genomic_DNA"/>
</dbReference>
<evidence type="ECO:0000313" key="6">
    <source>
        <dbReference type="Proteomes" id="UP000247540"/>
    </source>
</evidence>
<evidence type="ECO:0000256" key="3">
    <source>
        <dbReference type="ARBA" id="ARBA00023163"/>
    </source>
</evidence>
<gene>
    <name evidence="5" type="ORF">DFQ15_1152</name>
</gene>
<name>A0A318SFF3_9BURK</name>
<keyword evidence="6" id="KW-1185">Reference proteome</keyword>
<comment type="caution">
    <text evidence="5">The sequence shown here is derived from an EMBL/GenBank/DDBJ whole genome shotgun (WGS) entry which is preliminary data.</text>
</comment>
<dbReference type="AlphaFoldDB" id="A0A318SFF3"/>
<dbReference type="PANTHER" id="PTHR11019:SF159">
    <property type="entry name" value="TRANSCRIPTIONAL REGULATOR-RELATED"/>
    <property type="match status" value="1"/>
</dbReference>
<protein>
    <submittedName>
        <fullName evidence="5">AraC family transcriptional regulator</fullName>
    </submittedName>
</protein>